<proteinExistence type="predicted"/>
<dbReference type="Pfam" id="PF13385">
    <property type="entry name" value="Laminin_G_3"/>
    <property type="match status" value="1"/>
</dbReference>
<dbReference type="AlphaFoldDB" id="A0A0F9SGY0"/>
<evidence type="ECO:0000313" key="1">
    <source>
        <dbReference type="EMBL" id="KKN36231.1"/>
    </source>
</evidence>
<dbReference type="InterPro" id="IPR013320">
    <property type="entry name" value="ConA-like_dom_sf"/>
</dbReference>
<dbReference type="Gene3D" id="2.60.120.200">
    <property type="match status" value="1"/>
</dbReference>
<accession>A0A0F9SGY0</accession>
<comment type="caution">
    <text evidence="1">The sequence shown here is derived from an EMBL/GenBank/DDBJ whole genome shotgun (WGS) entry which is preliminary data.</text>
</comment>
<name>A0A0F9SGY0_9ZZZZ</name>
<organism evidence="1">
    <name type="scientific">marine sediment metagenome</name>
    <dbReference type="NCBI Taxonomy" id="412755"/>
    <lineage>
        <taxon>unclassified sequences</taxon>
        <taxon>metagenomes</taxon>
        <taxon>ecological metagenomes</taxon>
    </lineage>
</organism>
<reference evidence="1" key="1">
    <citation type="journal article" date="2015" name="Nature">
        <title>Complex archaea that bridge the gap between prokaryotes and eukaryotes.</title>
        <authorList>
            <person name="Spang A."/>
            <person name="Saw J.H."/>
            <person name="Jorgensen S.L."/>
            <person name="Zaremba-Niedzwiedzka K."/>
            <person name="Martijn J."/>
            <person name="Lind A.E."/>
            <person name="van Eijk R."/>
            <person name="Schleper C."/>
            <person name="Guy L."/>
            <person name="Ettema T.J."/>
        </authorList>
    </citation>
    <scope>NUCLEOTIDE SEQUENCE</scope>
</reference>
<dbReference type="SUPFAM" id="SSF49899">
    <property type="entry name" value="Concanavalin A-like lectins/glucanases"/>
    <property type="match status" value="1"/>
</dbReference>
<sequence>MPNDFSEDADCMALWRFEPSALTVDSKGANTLTNINAVAENAVDVWEGAGSADFEQTSTQYFSIPDADLDADFPLKSGDVNKKISVCGAFQLESFNTAWRGLFSKLDTNGLRSLSIGIQQTSGQFVVVLGYNNGNSGETLYQAGSLVTGRFYHFGFTFQDSDKSWKLVVWDDTAGSKVINTSGTATNNISVGTAAVGIGVRYFATGTPVETFDGEIDEIVVFKDILTTGEIDLIRQGGFGPVDRTVVAGIGIEAEVGTNWPGITAGIGVSASVLVEQEAAIEAGIGIETVVNTEAYPVITAGIGIEAEVAVFNWAEWIAIYGSRFTARYYCTLTGAPDGLADIELPMSSFQYRLRDNTPSYLQVVIPRIDDAQDIADRSNGDLLVEMAYLVDGVEQHREQLARVDLDPPRSDEGTRRQSITLSGHRTETWGAQIVTLRGITYQGDYNGLIRIRCAMPDLWLRPGDTVHAGDETFVAGKVLTAMSKKTHWMEVVEAA</sequence>
<dbReference type="EMBL" id="LAZR01001979">
    <property type="protein sequence ID" value="KKN36231.1"/>
    <property type="molecule type" value="Genomic_DNA"/>
</dbReference>
<protein>
    <submittedName>
        <fullName evidence="1">Uncharacterized protein</fullName>
    </submittedName>
</protein>
<gene>
    <name evidence="1" type="ORF">LCGC14_0775610</name>
</gene>